<dbReference type="SUPFAM" id="SSF64484">
    <property type="entry name" value="beta and beta-prime subunits of DNA dependent RNA-polymerase"/>
    <property type="match status" value="1"/>
</dbReference>
<comment type="similarity">
    <text evidence="6 7">Belongs to the RNA polymerase beta chain family.</text>
</comment>
<feature type="compositionally biased region" description="Acidic residues" evidence="9">
    <location>
        <begin position="1157"/>
        <end position="1166"/>
    </location>
</feature>
<dbReference type="InterPro" id="IPR007642">
    <property type="entry name" value="RNA_pol_Rpb2_2"/>
</dbReference>
<comment type="caution">
    <text evidence="16">The sequence shown here is derived from an EMBL/GenBank/DDBJ whole genome shotgun (WGS) entry which is preliminary data.</text>
</comment>
<feature type="domain" description="DNA-directed RNA polymerase subunit 2 hybrid-binding" evidence="10">
    <location>
        <begin position="679"/>
        <end position="1072"/>
    </location>
</feature>
<dbReference type="Gene3D" id="2.40.50.100">
    <property type="match status" value="1"/>
</dbReference>
<dbReference type="InterPro" id="IPR015712">
    <property type="entry name" value="DNA-dir_RNA_pol_su2"/>
</dbReference>
<comment type="catalytic activity">
    <reaction evidence="5 6 8">
        <text>RNA(n) + a ribonucleoside 5'-triphosphate = RNA(n+1) + diphosphate</text>
        <dbReference type="Rhea" id="RHEA:21248"/>
        <dbReference type="Rhea" id="RHEA-COMP:14527"/>
        <dbReference type="Rhea" id="RHEA-COMP:17342"/>
        <dbReference type="ChEBI" id="CHEBI:33019"/>
        <dbReference type="ChEBI" id="CHEBI:61557"/>
        <dbReference type="ChEBI" id="CHEBI:140395"/>
        <dbReference type="EC" id="2.7.7.6"/>
    </reaction>
</comment>
<evidence type="ECO:0000256" key="8">
    <source>
        <dbReference type="RuleBase" id="RU363031"/>
    </source>
</evidence>
<keyword evidence="4 6" id="KW-0804">Transcription</keyword>
<evidence type="ECO:0000256" key="5">
    <source>
        <dbReference type="ARBA" id="ARBA00048552"/>
    </source>
</evidence>
<dbReference type="Gene3D" id="2.40.50.150">
    <property type="match status" value="1"/>
</dbReference>
<dbReference type="GO" id="GO:0000428">
    <property type="term" value="C:DNA-directed RNA polymerase complex"/>
    <property type="evidence" value="ECO:0007669"/>
    <property type="project" value="UniProtKB-KW"/>
</dbReference>
<dbReference type="InterPro" id="IPR007121">
    <property type="entry name" value="RNA_pol_bsu_CS"/>
</dbReference>
<sequence>MTGQLVQYGRHRQRRSYARISEVQELPNLIEIQTASYQWFLDEGLKEMFADISPVEDFTGNLSLEFVDYSLGEPKYSVNDAKERDVTHNAPLRVKVRLLNKETGEVKEQEVFMGDFPLMTDTGTFIINGAERVIVSQLVRSPGVYFSDKVDKNGKKGYTSTVIPSRGAWLEYETDAKDVVHVRIDRTRKLPITVLLRALGFSSDEEIINLLGDNEFVRNTLEKDNTEDSEKALIEIYERLRPGEPPTAENAKSLLYSRFFDPKRYDSARVGRYKMNKKLHIKDRLFNQTLAETIADEETGEVIARKGDKLNRRLLDQLIPYLEKEEDAVGEQILEPQDGVLEDPVKIQSVKIVDPTDPDGEKTLNVISNGNVDEELKHITYADIIASISYFFNLLHNVGKTDDIDHLGNRRLRSVGELLQNQFRIGLSRMERVIRERMSIQDTESITPQQLINIRPVIASIKEFFGSSQLSQFMYQTNPLAELTHKRRLSALGPGGLTRERAGMEVRDVHYSHYGRMCPIETPEGPNIGLINSLSSYAKVNPFGFIETPYRRVDPKTGKVTEFTDYLTADEEDNYIVAQANASLNEDGTFADEEVIARFRGENIVVKREQIDYMDVSPKQVVSAATACIPFLENDDSNRALMGANMQRQAVPLIEPESPTVGTGMEYVSGKDSGAAIVCQHEGIVEKVEAKEVHVRRVETVDGKQVKGDLDRYRFQKYIRSNQGSCYNQRPIVSKGDHLQKGEIIADGPSMDRGELALGRNALVAFMTWDGYNYEDAVIMSDRLVKDDVFTSIHIEEFESEARDTKLGPEEITRDIPNVGEDALKDLDESGIIRVGAEVTDGDILVGKVTPKGMTELSSEERLLHAIFGEKAREVRDTSLRVPHGGGGIVHDVKVFNRVDGDELSPGVNKLVRVYIVQKRRISEGDKMAGRHGNKGVISRILPEEDMPFLPDGTPVDVMLNPLGVPSRMNIGQVLELHLGMAARELNINVASPVFDGANEEDVWETVEEAGLARDGKTILYDGRTGDAFDNRVSVGVMYMIKLEHMVDDKLHARSTGPYSLVTQQPLGGKAQFGGQRFGEMEVWALEAYGAAYTLQELLTVKSDDVVGRVKTYEAIVKGENLPEPGVPESFRVLIKELQSLGMDVKMLTDDETEIDMRDLEDDDPDQLNVNIERHEPDEPVE</sequence>
<evidence type="ECO:0000259" key="10">
    <source>
        <dbReference type="Pfam" id="PF00562"/>
    </source>
</evidence>
<accession>A0ABV2KZP6</accession>
<feature type="domain" description="RNA polymerase Rpb2" evidence="12">
    <location>
        <begin position="374"/>
        <end position="413"/>
    </location>
</feature>
<feature type="domain" description="RNA polymerase beta subunit protrusion" evidence="13">
    <location>
        <begin position="28"/>
        <end position="457"/>
    </location>
</feature>
<feature type="domain" description="RNA polymerase Rpb2" evidence="11">
    <location>
        <begin position="1074"/>
        <end position="1149"/>
    </location>
</feature>
<dbReference type="InterPro" id="IPR010243">
    <property type="entry name" value="RNA_pol_bsu_bac"/>
</dbReference>
<dbReference type="HAMAP" id="MF_01321">
    <property type="entry name" value="RNApol_bact_RpoB"/>
    <property type="match status" value="1"/>
</dbReference>
<evidence type="ECO:0000313" key="16">
    <source>
        <dbReference type="EMBL" id="MET3684041.1"/>
    </source>
</evidence>
<dbReference type="InterPro" id="IPR007645">
    <property type="entry name" value="RNA_pol_Rpb2_3"/>
</dbReference>
<evidence type="ECO:0000259" key="14">
    <source>
        <dbReference type="Pfam" id="PF04565"/>
    </source>
</evidence>
<dbReference type="PANTHER" id="PTHR20856">
    <property type="entry name" value="DNA-DIRECTED RNA POLYMERASE I SUBUNIT 2"/>
    <property type="match status" value="1"/>
</dbReference>
<dbReference type="EC" id="2.7.7.6" evidence="6 8"/>
<dbReference type="InterPro" id="IPR037034">
    <property type="entry name" value="RNA_pol_Rpb2_2_sf"/>
</dbReference>
<dbReference type="Proteomes" id="UP001549167">
    <property type="component" value="Unassembled WGS sequence"/>
</dbReference>
<dbReference type="Gene3D" id="3.90.1110.10">
    <property type="entry name" value="RNA polymerase Rpb2, domain 2"/>
    <property type="match status" value="1"/>
</dbReference>
<evidence type="ECO:0000256" key="1">
    <source>
        <dbReference type="ARBA" id="ARBA00022478"/>
    </source>
</evidence>
<evidence type="ECO:0000259" key="13">
    <source>
        <dbReference type="Pfam" id="PF04563"/>
    </source>
</evidence>
<comment type="function">
    <text evidence="6 8">DNA-dependent RNA polymerase catalyzes the transcription of DNA into RNA using the four ribonucleoside triphosphates as substrates.</text>
</comment>
<evidence type="ECO:0000313" key="17">
    <source>
        <dbReference type="Proteomes" id="UP001549167"/>
    </source>
</evidence>
<feature type="compositionally biased region" description="Basic and acidic residues" evidence="9">
    <location>
        <begin position="1172"/>
        <end position="1182"/>
    </location>
</feature>
<feature type="region of interest" description="Disordered" evidence="9">
    <location>
        <begin position="1157"/>
        <end position="1182"/>
    </location>
</feature>
<dbReference type="GO" id="GO:0003899">
    <property type="term" value="F:DNA-directed RNA polymerase activity"/>
    <property type="evidence" value="ECO:0007669"/>
    <property type="project" value="UniProtKB-EC"/>
</dbReference>
<dbReference type="Pfam" id="PF04561">
    <property type="entry name" value="RNA_pol_Rpb2_2"/>
    <property type="match status" value="2"/>
</dbReference>
<evidence type="ECO:0000259" key="12">
    <source>
        <dbReference type="Pfam" id="PF04561"/>
    </source>
</evidence>
<dbReference type="InterPro" id="IPR019462">
    <property type="entry name" value="DNA-dir_RNA_pol_bsu_external_1"/>
</dbReference>
<evidence type="ECO:0000256" key="4">
    <source>
        <dbReference type="ARBA" id="ARBA00023163"/>
    </source>
</evidence>
<dbReference type="Gene3D" id="2.30.150.10">
    <property type="entry name" value="DNA-directed RNA polymerase, beta subunit, external 1 domain"/>
    <property type="match status" value="1"/>
</dbReference>
<evidence type="ECO:0000256" key="2">
    <source>
        <dbReference type="ARBA" id="ARBA00022679"/>
    </source>
</evidence>
<organism evidence="16 17">
    <name type="scientific">Alkalibacillus flavidus</name>
    <dbReference type="NCBI Taxonomy" id="546021"/>
    <lineage>
        <taxon>Bacteria</taxon>
        <taxon>Bacillati</taxon>
        <taxon>Bacillota</taxon>
        <taxon>Bacilli</taxon>
        <taxon>Bacillales</taxon>
        <taxon>Bacillaceae</taxon>
        <taxon>Alkalibacillus</taxon>
    </lineage>
</organism>
<dbReference type="InterPro" id="IPR007644">
    <property type="entry name" value="RNA_pol_bsu_protrusion"/>
</dbReference>
<dbReference type="Pfam" id="PF00562">
    <property type="entry name" value="RNA_pol_Rpb2_6"/>
    <property type="match status" value="1"/>
</dbReference>
<feature type="domain" description="RNA polymerase Rpb2" evidence="14">
    <location>
        <begin position="472"/>
        <end position="540"/>
    </location>
</feature>
<keyword evidence="2 6" id="KW-0808">Transferase</keyword>
<dbReference type="Pfam" id="PF04563">
    <property type="entry name" value="RNA_pol_Rpb2_1"/>
    <property type="match status" value="1"/>
</dbReference>
<proteinExistence type="inferred from homology"/>
<evidence type="ECO:0000256" key="3">
    <source>
        <dbReference type="ARBA" id="ARBA00022695"/>
    </source>
</evidence>
<keyword evidence="1 6" id="KW-0240">DNA-directed RNA polymerase</keyword>
<dbReference type="InterPro" id="IPR007120">
    <property type="entry name" value="DNA-dir_RNAP_su2_dom"/>
</dbReference>
<evidence type="ECO:0000259" key="15">
    <source>
        <dbReference type="Pfam" id="PF10385"/>
    </source>
</evidence>
<dbReference type="InterPro" id="IPR042107">
    <property type="entry name" value="DNA-dir_RNA_pol_bsu_ext_1_sf"/>
</dbReference>
<evidence type="ECO:0000259" key="11">
    <source>
        <dbReference type="Pfam" id="PF04560"/>
    </source>
</evidence>
<dbReference type="CDD" id="cd00653">
    <property type="entry name" value="RNA_pol_B_RPB2"/>
    <property type="match status" value="1"/>
</dbReference>
<keyword evidence="17" id="KW-1185">Reference proteome</keyword>
<dbReference type="Pfam" id="PF04565">
    <property type="entry name" value="RNA_pol_Rpb2_3"/>
    <property type="match status" value="1"/>
</dbReference>
<dbReference type="InterPro" id="IPR007641">
    <property type="entry name" value="RNA_pol_Rpb2_7"/>
</dbReference>
<comment type="subunit">
    <text evidence="6 8">The RNAP catalytic core consists of 2 alpha, 1 beta, 1 beta' and 1 omega subunit. When a sigma factor is associated with the core the holoenzyme is formed, which can initiate transcription.</text>
</comment>
<dbReference type="Gene3D" id="3.90.1100.10">
    <property type="match status" value="2"/>
</dbReference>
<dbReference type="Gene3D" id="2.40.270.10">
    <property type="entry name" value="DNA-directed RNA polymerase, subunit 2, domain 6"/>
    <property type="match status" value="1"/>
</dbReference>
<dbReference type="RefSeq" id="WP_354221015.1">
    <property type="nucleotide sequence ID" value="NZ_JBEPMX010000011.1"/>
</dbReference>
<evidence type="ECO:0000256" key="6">
    <source>
        <dbReference type="HAMAP-Rule" id="MF_01321"/>
    </source>
</evidence>
<dbReference type="Pfam" id="PF10385">
    <property type="entry name" value="RNA_pol_Rpb2_45"/>
    <property type="match status" value="1"/>
</dbReference>
<evidence type="ECO:0000256" key="9">
    <source>
        <dbReference type="SAM" id="MobiDB-lite"/>
    </source>
</evidence>
<dbReference type="InterPro" id="IPR037033">
    <property type="entry name" value="DNA-dir_RNAP_su2_hyb_sf"/>
</dbReference>
<name>A0ABV2KZP6_9BACI</name>
<gene>
    <name evidence="6" type="primary">rpoB</name>
    <name evidence="16" type="ORF">ABID56_002166</name>
</gene>
<keyword evidence="3 6" id="KW-0548">Nucleotidyltransferase</keyword>
<feature type="domain" description="RNA polymerase Rpb2" evidence="12">
    <location>
        <begin position="140"/>
        <end position="289"/>
    </location>
</feature>
<dbReference type="Gene3D" id="3.90.1800.10">
    <property type="entry name" value="RNA polymerase alpha subunit dimerisation domain"/>
    <property type="match status" value="1"/>
</dbReference>
<feature type="domain" description="DNA-directed RNA polymerase beta subunit external 1" evidence="15">
    <location>
        <begin position="550"/>
        <end position="617"/>
    </location>
</feature>
<dbReference type="Pfam" id="PF04560">
    <property type="entry name" value="RNA_pol_Rpb2_7"/>
    <property type="match status" value="1"/>
</dbReference>
<dbReference type="EMBL" id="JBEPMX010000011">
    <property type="protein sequence ID" value="MET3684041.1"/>
    <property type="molecule type" value="Genomic_DNA"/>
</dbReference>
<dbReference type="PROSITE" id="PS01166">
    <property type="entry name" value="RNA_POL_BETA"/>
    <property type="match status" value="1"/>
</dbReference>
<evidence type="ECO:0000256" key="7">
    <source>
        <dbReference type="RuleBase" id="RU000434"/>
    </source>
</evidence>
<dbReference type="NCBIfam" id="TIGR02013">
    <property type="entry name" value="rpoB"/>
    <property type="match status" value="1"/>
</dbReference>
<protein>
    <recommendedName>
        <fullName evidence="6 8">DNA-directed RNA polymerase subunit beta</fullName>
        <shortName evidence="6">RNAP subunit beta</shortName>
        <ecNumber evidence="6 8">2.7.7.6</ecNumber>
    </recommendedName>
    <alternativeName>
        <fullName evidence="6">RNA polymerase subunit beta</fullName>
    </alternativeName>
    <alternativeName>
        <fullName evidence="6">Transcriptase subunit beta</fullName>
    </alternativeName>
</protein>
<dbReference type="InterPro" id="IPR014724">
    <property type="entry name" value="RNA_pol_RPB2_OB-fold"/>
</dbReference>
<reference evidence="16 17" key="1">
    <citation type="submission" date="2024-06" db="EMBL/GenBank/DDBJ databases">
        <title>Genomic Encyclopedia of Type Strains, Phase IV (KMG-IV): sequencing the most valuable type-strain genomes for metagenomic binning, comparative biology and taxonomic classification.</title>
        <authorList>
            <person name="Goeker M."/>
        </authorList>
    </citation>
    <scope>NUCLEOTIDE SEQUENCE [LARGE SCALE GENOMIC DNA]</scope>
    <source>
        <strain evidence="16 17">DSM 23520</strain>
    </source>
</reference>
<dbReference type="NCBIfam" id="NF001616">
    <property type="entry name" value="PRK00405.1"/>
    <property type="match status" value="1"/>
</dbReference>